<keyword evidence="3" id="KW-1185">Reference proteome</keyword>
<proteinExistence type="predicted"/>
<name>A0ABR8U4E6_9CELL</name>
<gene>
    <name evidence="2" type="ORF">H9641_19660</name>
</gene>
<dbReference type="InterPro" id="IPR002477">
    <property type="entry name" value="Peptidoglycan-bd-like"/>
</dbReference>
<evidence type="ECO:0000313" key="3">
    <source>
        <dbReference type="Proteomes" id="UP000655570"/>
    </source>
</evidence>
<dbReference type="SUPFAM" id="SSF47090">
    <property type="entry name" value="PGBD-like"/>
    <property type="match status" value="1"/>
</dbReference>
<dbReference type="EMBL" id="JACSQF010000034">
    <property type="protein sequence ID" value="MBD7982917.1"/>
    <property type="molecule type" value="Genomic_DNA"/>
</dbReference>
<dbReference type="PANTHER" id="PTHR30469">
    <property type="entry name" value="MULTIDRUG RESISTANCE PROTEIN MDTA"/>
    <property type="match status" value="1"/>
</dbReference>
<evidence type="ECO:0000259" key="1">
    <source>
        <dbReference type="Pfam" id="PF01471"/>
    </source>
</evidence>
<dbReference type="InterPro" id="IPR036366">
    <property type="entry name" value="PGBDSf"/>
</dbReference>
<sequence>MSKPRWLWAWALACVLLTAAAFFLGRVVRSPWDDAVANSTAEPVVTAEVAEHEFDPVVPEARGAVSLGELVDVIPLTSEGRRLVVTGSGLSAGSVVRPGQVLAEVSGRPIIGLDLPFALYRDLRPGDEGPDVTALQDALRRLGHYAGRSDGHYGAATSAAVDRLYDALGVSSPAPSPEAQSSLTAARNALREAETAIGDSALNTTSPNVSELRRIVDTAAVEAGTPLPMAEIQVVRAEGAEVVSLLGVGAELTPDTPSVATLRIGIPSVKARVSVQDSESFTMGAQVEVSSVSDATPAMSGVVSAVSDFQPAGGDGEVPGFDLEVSLTDPTELPFQEGQGVTIRPLHAAAPVVGLAVPLVAVREAGGEQYVLLMKENSATKVVVEIAETGDGYARVTSGLEEGARVLVSGSVGE</sequence>
<feature type="domain" description="Peptidoglycan binding-like" evidence="1">
    <location>
        <begin position="129"/>
        <end position="162"/>
    </location>
</feature>
<dbReference type="PANTHER" id="PTHR30469:SF11">
    <property type="entry name" value="BLL4320 PROTEIN"/>
    <property type="match status" value="1"/>
</dbReference>
<dbReference type="Proteomes" id="UP000655570">
    <property type="component" value="Unassembled WGS sequence"/>
</dbReference>
<accession>A0ABR8U4E6</accession>
<evidence type="ECO:0000313" key="2">
    <source>
        <dbReference type="EMBL" id="MBD7982917.1"/>
    </source>
</evidence>
<comment type="caution">
    <text evidence="2">The sequence shown here is derived from an EMBL/GenBank/DDBJ whole genome shotgun (WGS) entry which is preliminary data.</text>
</comment>
<protein>
    <submittedName>
        <fullName evidence="2">Peptidoglycan-binding protein</fullName>
    </submittedName>
</protein>
<dbReference type="InterPro" id="IPR036365">
    <property type="entry name" value="PGBD-like_sf"/>
</dbReference>
<dbReference type="Gene3D" id="1.10.101.10">
    <property type="entry name" value="PGBD-like superfamily/PGBD"/>
    <property type="match status" value="1"/>
</dbReference>
<organism evidence="2 3">
    <name type="scientific">Oerskovia merdavium</name>
    <dbReference type="NCBI Taxonomy" id="2762227"/>
    <lineage>
        <taxon>Bacteria</taxon>
        <taxon>Bacillati</taxon>
        <taxon>Actinomycetota</taxon>
        <taxon>Actinomycetes</taxon>
        <taxon>Micrococcales</taxon>
        <taxon>Cellulomonadaceae</taxon>
        <taxon>Oerskovia</taxon>
    </lineage>
</organism>
<reference evidence="2 3" key="1">
    <citation type="submission" date="2020-08" db="EMBL/GenBank/DDBJ databases">
        <title>A Genomic Blueprint of the Chicken Gut Microbiome.</title>
        <authorList>
            <person name="Gilroy R."/>
            <person name="Ravi A."/>
            <person name="Getino M."/>
            <person name="Pursley I."/>
            <person name="Horton D.L."/>
            <person name="Alikhan N.-F."/>
            <person name="Baker D."/>
            <person name="Gharbi K."/>
            <person name="Hall N."/>
            <person name="Watson M."/>
            <person name="Adriaenssens E.M."/>
            <person name="Foster-Nyarko E."/>
            <person name="Jarju S."/>
            <person name="Secka A."/>
            <person name="Antonio M."/>
            <person name="Oren A."/>
            <person name="Chaudhuri R."/>
            <person name="La Ragione R.M."/>
            <person name="Hildebrand F."/>
            <person name="Pallen M.J."/>
        </authorList>
    </citation>
    <scope>NUCLEOTIDE SEQUENCE [LARGE SCALE GENOMIC DNA]</scope>
    <source>
        <strain evidence="2 3">Sa2CUA9</strain>
    </source>
</reference>
<dbReference type="Gene3D" id="2.40.420.20">
    <property type="match status" value="1"/>
</dbReference>
<dbReference type="Pfam" id="PF01471">
    <property type="entry name" value="PG_binding_1"/>
    <property type="match status" value="1"/>
</dbReference>